<keyword evidence="2" id="KW-0732">Signal</keyword>
<dbReference type="KEGG" id="asue:F2A31_10640"/>
<keyword evidence="4" id="KW-1185">Reference proteome</keyword>
<proteinExistence type="predicted"/>
<evidence type="ECO:0000313" key="4">
    <source>
        <dbReference type="Proteomes" id="UP000325177"/>
    </source>
</evidence>
<gene>
    <name evidence="3" type="ORF">F2A31_10640</name>
</gene>
<organism evidence="3 4">
    <name type="scientific">Acinetobacter suaedae</name>
    <dbReference type="NCBI Taxonomy" id="2609668"/>
    <lineage>
        <taxon>Bacteria</taxon>
        <taxon>Pseudomonadati</taxon>
        <taxon>Pseudomonadota</taxon>
        <taxon>Gammaproteobacteria</taxon>
        <taxon>Moraxellales</taxon>
        <taxon>Moraxellaceae</taxon>
        <taxon>Acinetobacter</taxon>
    </lineage>
</organism>
<protein>
    <recommendedName>
        <fullName evidence="5">Cellulose biosynthesis cyclic di-GMP-binding regulatory protein BcsB</fullName>
    </recommendedName>
</protein>
<keyword evidence="1" id="KW-0472">Membrane</keyword>
<dbReference type="AlphaFoldDB" id="A0A5P1UTT7"/>
<reference evidence="3 4" key="1">
    <citation type="submission" date="2019-09" db="EMBL/GenBank/DDBJ databases">
        <title>Acinetobacter sp. C16S1 isolated from saline soil.</title>
        <authorList>
            <person name="Xu L."/>
            <person name="Sun J.-Q."/>
        </authorList>
    </citation>
    <scope>NUCLEOTIDE SEQUENCE [LARGE SCALE GENOMIC DNA]</scope>
    <source>
        <strain evidence="3 4">C16S1</strain>
    </source>
</reference>
<evidence type="ECO:0000256" key="1">
    <source>
        <dbReference type="SAM" id="Phobius"/>
    </source>
</evidence>
<feature type="transmembrane region" description="Helical" evidence="1">
    <location>
        <begin position="584"/>
        <end position="604"/>
    </location>
</feature>
<keyword evidence="1" id="KW-1133">Transmembrane helix</keyword>
<keyword evidence="1" id="KW-0812">Transmembrane</keyword>
<dbReference type="Proteomes" id="UP000325177">
    <property type="component" value="Chromosome"/>
</dbReference>
<name>A0A5P1UTT7_9GAMM</name>
<evidence type="ECO:0008006" key="5">
    <source>
        <dbReference type="Google" id="ProtNLM"/>
    </source>
</evidence>
<evidence type="ECO:0000256" key="2">
    <source>
        <dbReference type="SAM" id="SignalP"/>
    </source>
</evidence>
<feature type="signal peptide" evidence="2">
    <location>
        <begin position="1"/>
        <end position="28"/>
    </location>
</feature>
<accession>A0A5P1UTT7</accession>
<dbReference type="RefSeq" id="WP_150026359.1">
    <property type="nucleotide sequence ID" value="NZ_CP043909.1"/>
</dbReference>
<sequence length="615" mass="68907">MKKNRLNHPVFKILLASATLSLPVFALADSWNTWQFDNINTSNKYTIEPHYFYVGKGSEWQSIRFSSDYSTEHFTTLLVKYDDKLIYNTVLNGDGQLEFNIPAAESGFHRLDFILQQYSPRTSPAADRTTFCSEDVDQVTYLSNSKIDYARHRPIYRLKDLPDALFNPQVVRPKPFVGVLKFNPANVNEASMLGRLMNAWGSVTPVQWYEQNPPTDQAADFTIEISKSTTPIPQGTLVQISSENNVPTLQIKYDHPQKLAAAINGLLNSNYLQQLNTSATFLPDKLAAPTWAKIKQINTLSDLGISDFRLNQAEKNLFLNFPAVWQPTDILQGQIALRVQSGLLEGSNITTWIDGGLAGSLKTAGLDSDPVNRQFNYFAKTISNSTSFHLKLENSVIVNSQCLPTAKGSLWIDTEKSTVKLPHKLKNGVASLSMAFATHPTIAIDGEPGSLEIALILSQTAKRMLLTNDPVPLNFVKFDPAKPELINVQVNPNIYRQQVSMHRDTVYAPAAAKGFLVSFHEQRFDILTDSIEGAQNFTKFWEKIQQNIPNNASKILVTQNGQVFTLQKIIVGNQKAPLVQQSSFFILVVIISAIMILAILLWYWRKKPNAKNKAE</sequence>
<feature type="chain" id="PRO_5024871099" description="Cellulose biosynthesis cyclic di-GMP-binding regulatory protein BcsB" evidence="2">
    <location>
        <begin position="29"/>
        <end position="615"/>
    </location>
</feature>
<evidence type="ECO:0000313" key="3">
    <source>
        <dbReference type="EMBL" id="QER40145.1"/>
    </source>
</evidence>
<dbReference type="EMBL" id="CP043909">
    <property type="protein sequence ID" value="QER40145.1"/>
    <property type="molecule type" value="Genomic_DNA"/>
</dbReference>